<evidence type="ECO:0000256" key="1">
    <source>
        <dbReference type="ARBA" id="ARBA00004196"/>
    </source>
</evidence>
<keyword evidence="2" id="KW-0201">Cytochrome c-type biogenesis</keyword>
<dbReference type="PANTHER" id="PTHR42852">
    <property type="entry name" value="THIOL:DISULFIDE INTERCHANGE PROTEIN DSBE"/>
    <property type="match status" value="1"/>
</dbReference>
<dbReference type="Pfam" id="PF08534">
    <property type="entry name" value="Redoxin"/>
    <property type="match status" value="1"/>
</dbReference>
<dbReference type="Proteomes" id="UP000217696">
    <property type="component" value="Chromosome"/>
</dbReference>
<dbReference type="EMBL" id="AP017312">
    <property type="protein sequence ID" value="BAU28750.1"/>
    <property type="molecule type" value="Genomic_DNA"/>
</dbReference>
<evidence type="ECO:0000256" key="4">
    <source>
        <dbReference type="ARBA" id="ARBA00023157"/>
    </source>
</evidence>
<dbReference type="AlphaFoldDB" id="A0A0U5BKM9"/>
<dbReference type="PROSITE" id="PS51257">
    <property type="entry name" value="PROKAR_LIPOPROTEIN"/>
    <property type="match status" value="1"/>
</dbReference>
<dbReference type="InterPro" id="IPR050553">
    <property type="entry name" value="Thioredoxin_ResA/DsbE_sf"/>
</dbReference>
<evidence type="ECO:0000256" key="5">
    <source>
        <dbReference type="ARBA" id="ARBA00023284"/>
    </source>
</evidence>
<gene>
    <name evidence="6" type="primary">resA_3</name>
    <name evidence="6" type="ORF">CB4_02925</name>
</gene>
<dbReference type="GO" id="GO:0016491">
    <property type="term" value="F:oxidoreductase activity"/>
    <property type="evidence" value="ECO:0007669"/>
    <property type="project" value="InterPro"/>
</dbReference>
<dbReference type="OrthoDB" id="9809733at2"/>
<dbReference type="KEGG" id="asoc:CB4_02925"/>
<keyword evidence="3" id="KW-0812">Transmembrane</keyword>
<keyword evidence="5" id="KW-0676">Redox-active center</keyword>
<evidence type="ECO:0000256" key="2">
    <source>
        <dbReference type="ARBA" id="ARBA00022748"/>
    </source>
</evidence>
<dbReference type="InterPro" id="IPR017937">
    <property type="entry name" value="Thioredoxin_CS"/>
</dbReference>
<organism evidence="6 7">
    <name type="scientific">Aneurinibacillus soli</name>
    <dbReference type="NCBI Taxonomy" id="1500254"/>
    <lineage>
        <taxon>Bacteria</taxon>
        <taxon>Bacillati</taxon>
        <taxon>Bacillota</taxon>
        <taxon>Bacilli</taxon>
        <taxon>Bacillales</taxon>
        <taxon>Paenibacillaceae</taxon>
        <taxon>Aneurinibacillus group</taxon>
        <taxon>Aneurinibacillus</taxon>
    </lineage>
</organism>
<dbReference type="PROSITE" id="PS51352">
    <property type="entry name" value="THIOREDOXIN_2"/>
    <property type="match status" value="1"/>
</dbReference>
<name>A0A0U5BKM9_9BACL</name>
<reference evidence="6 7" key="1">
    <citation type="submission" date="2015-12" db="EMBL/GenBank/DDBJ databases">
        <title>Genome sequence of Aneurinibacillus soli.</title>
        <authorList>
            <person name="Lee J.S."/>
            <person name="Lee K.C."/>
            <person name="Kim K.K."/>
            <person name="Lee B.W."/>
        </authorList>
    </citation>
    <scope>NUCLEOTIDE SEQUENCE [LARGE SCALE GENOMIC DNA]</scope>
    <source>
        <strain evidence="6 7">CB4</strain>
    </source>
</reference>
<dbReference type="RefSeq" id="WP_096466469.1">
    <property type="nucleotide sequence ID" value="NZ_AP017312.1"/>
</dbReference>
<dbReference type="InterPro" id="IPR036249">
    <property type="entry name" value="Thioredoxin-like_sf"/>
</dbReference>
<evidence type="ECO:0000313" key="6">
    <source>
        <dbReference type="EMBL" id="BAU28750.1"/>
    </source>
</evidence>
<evidence type="ECO:0000256" key="3">
    <source>
        <dbReference type="ARBA" id="ARBA00022968"/>
    </source>
</evidence>
<evidence type="ECO:0000313" key="7">
    <source>
        <dbReference type="Proteomes" id="UP000217696"/>
    </source>
</evidence>
<dbReference type="Gene3D" id="3.40.30.10">
    <property type="entry name" value="Glutaredoxin"/>
    <property type="match status" value="1"/>
</dbReference>
<comment type="subcellular location">
    <subcellularLocation>
        <location evidence="1">Cell envelope</location>
    </subcellularLocation>
</comment>
<dbReference type="PROSITE" id="PS00194">
    <property type="entry name" value="THIOREDOXIN_1"/>
    <property type="match status" value="1"/>
</dbReference>
<sequence length="179" mass="20386">MRKITFVLLLATFCLVFAGCGTSREKQPEAALFKTFPEFKTVDTNDKPISNDIFKQHDLTLVNVWGTYCLPCKDELPALENLSKEMKAKNVNIIGIISDGKEQEVTAYRMMKEMKLTFTNVIPTDELMKQLRKRLIGVPSSMFVNKKGEIVGELVTGARTEEQYRMMLNDLLQKEGVKQ</sequence>
<dbReference type="SUPFAM" id="SSF52833">
    <property type="entry name" value="Thioredoxin-like"/>
    <property type="match status" value="1"/>
</dbReference>
<dbReference type="PANTHER" id="PTHR42852:SF6">
    <property type="entry name" value="THIOL:DISULFIDE INTERCHANGE PROTEIN DSBE"/>
    <property type="match status" value="1"/>
</dbReference>
<keyword evidence="7" id="KW-1185">Reference proteome</keyword>
<dbReference type="GO" id="GO:0030313">
    <property type="term" value="C:cell envelope"/>
    <property type="evidence" value="ECO:0007669"/>
    <property type="project" value="UniProtKB-SubCell"/>
</dbReference>
<dbReference type="InterPro" id="IPR013766">
    <property type="entry name" value="Thioredoxin_domain"/>
</dbReference>
<keyword evidence="3" id="KW-0735">Signal-anchor</keyword>
<dbReference type="GO" id="GO:0017004">
    <property type="term" value="P:cytochrome complex assembly"/>
    <property type="evidence" value="ECO:0007669"/>
    <property type="project" value="UniProtKB-KW"/>
</dbReference>
<keyword evidence="4" id="KW-1015">Disulfide bond</keyword>
<accession>A0A0U5BKM9</accession>
<protein>
    <submittedName>
        <fullName evidence="6">Thiol-disulfide oxidoreductase ResA</fullName>
    </submittedName>
</protein>
<dbReference type="CDD" id="cd02966">
    <property type="entry name" value="TlpA_like_family"/>
    <property type="match status" value="1"/>
</dbReference>
<dbReference type="InterPro" id="IPR013740">
    <property type="entry name" value="Redoxin"/>
</dbReference>
<proteinExistence type="predicted"/>